<protein>
    <submittedName>
        <fullName evidence="1">Uncharacterized protein</fullName>
    </submittedName>
</protein>
<gene>
    <name evidence="1" type="ORF">LEP1GSC179_3318</name>
</gene>
<organism evidence="1 2">
    <name type="scientific">Leptospira santarosai str. MOR084</name>
    <dbReference type="NCBI Taxonomy" id="1049984"/>
    <lineage>
        <taxon>Bacteria</taxon>
        <taxon>Pseudomonadati</taxon>
        <taxon>Spirochaetota</taxon>
        <taxon>Spirochaetia</taxon>
        <taxon>Leptospirales</taxon>
        <taxon>Leptospiraceae</taxon>
        <taxon>Leptospira</taxon>
    </lineage>
</organism>
<proteinExistence type="predicted"/>
<reference evidence="1" key="1">
    <citation type="submission" date="2012-10" db="EMBL/GenBank/DDBJ databases">
        <authorList>
            <person name="Harkins D.M."/>
            <person name="Durkin A.S."/>
            <person name="Brinkac L.M."/>
            <person name="Haft D.H."/>
            <person name="Selengut J.D."/>
            <person name="Sanka R."/>
            <person name="DePew J."/>
            <person name="Purushe J."/>
            <person name="Matthias M.A."/>
            <person name="Vinetz J.M."/>
            <person name="Sutton G.G."/>
            <person name="Nierman W.C."/>
            <person name="Fouts D.E."/>
        </authorList>
    </citation>
    <scope>NUCLEOTIDE SEQUENCE [LARGE SCALE GENOMIC DNA]</scope>
    <source>
        <strain evidence="1">MOR084</strain>
    </source>
</reference>
<evidence type="ECO:0000313" key="2">
    <source>
        <dbReference type="Proteomes" id="UP000006329"/>
    </source>
</evidence>
<comment type="caution">
    <text evidence="1">The sequence shown here is derived from an EMBL/GenBank/DDBJ whole genome shotgun (WGS) entry which is preliminary data.</text>
</comment>
<dbReference type="EMBL" id="AHON02000029">
    <property type="protein sequence ID" value="EKO34486.1"/>
    <property type="molecule type" value="Genomic_DNA"/>
</dbReference>
<keyword evidence="2" id="KW-1185">Reference proteome</keyword>
<sequence>MPTYRYYFTSRFFFFRKSEIVGFLLFRLNKVRNLNVPEIRYNQNTKKLQTMKFDFPIESTDETKEVVLKPSHVGTLTEIFRKKLFEIVKRI</sequence>
<evidence type="ECO:0000313" key="1">
    <source>
        <dbReference type="EMBL" id="EKO34486.1"/>
    </source>
</evidence>
<dbReference type="Proteomes" id="UP000006329">
    <property type="component" value="Unassembled WGS sequence"/>
</dbReference>
<name>A0A0E2BHS5_9LEPT</name>
<dbReference type="AlphaFoldDB" id="A0A0E2BHS5"/>
<accession>A0A0E2BHS5</accession>